<dbReference type="Gene3D" id="3.40.50.300">
    <property type="entry name" value="P-loop containing nucleotide triphosphate hydrolases"/>
    <property type="match status" value="1"/>
</dbReference>
<keyword evidence="2" id="KW-1185">Reference proteome</keyword>
<dbReference type="EMBL" id="JAAVJH010000001">
    <property type="protein sequence ID" value="NJR77506.1"/>
    <property type="molecule type" value="Genomic_DNA"/>
</dbReference>
<evidence type="ECO:0000313" key="2">
    <source>
        <dbReference type="Proteomes" id="UP000732399"/>
    </source>
</evidence>
<dbReference type="Proteomes" id="UP000732399">
    <property type="component" value="Unassembled WGS sequence"/>
</dbReference>
<dbReference type="SUPFAM" id="SSF52540">
    <property type="entry name" value="P-loop containing nucleoside triphosphate hydrolases"/>
    <property type="match status" value="1"/>
</dbReference>
<proteinExistence type="predicted"/>
<sequence>MLDLRSLLADACHAKVMAGRNWFGHPPIVLVGEPGFGRGALAHRIADLAGVPLVAAAGAETEATAEDVGLRTMNVPVPILAMTLTRCANPIVLLDLADRDLTPLASRRLAEMLDHTRTGRWLHEGLRCVFDLSHVSWIVQASRRSPTIAAIEAVGGRVIHVAAQTDVREDLRRLSTAQEVARRGGRSTTEPHLVGDILAELQRRFLRDSPSGRSLWDYAVAFADERGVGA</sequence>
<name>A0ABX1CK14_9SPHN</name>
<gene>
    <name evidence="1" type="ORF">HBH26_02610</name>
</gene>
<evidence type="ECO:0000313" key="1">
    <source>
        <dbReference type="EMBL" id="NJR77506.1"/>
    </source>
</evidence>
<dbReference type="RefSeq" id="WP_168132998.1">
    <property type="nucleotide sequence ID" value="NZ_JAAVJH010000001.1"/>
</dbReference>
<organism evidence="1 2">
    <name type="scientific">Sphingomonas corticis</name>
    <dbReference type="NCBI Taxonomy" id="2722791"/>
    <lineage>
        <taxon>Bacteria</taxon>
        <taxon>Pseudomonadati</taxon>
        <taxon>Pseudomonadota</taxon>
        <taxon>Alphaproteobacteria</taxon>
        <taxon>Sphingomonadales</taxon>
        <taxon>Sphingomonadaceae</taxon>
        <taxon>Sphingomonas</taxon>
    </lineage>
</organism>
<reference evidence="1 2" key="1">
    <citation type="submission" date="2020-03" db="EMBL/GenBank/DDBJ databases">
        <authorList>
            <person name="Wang L."/>
            <person name="He N."/>
            <person name="Li Y."/>
            <person name="Fang Y."/>
            <person name="Zhang F."/>
        </authorList>
    </citation>
    <scope>NUCLEOTIDE SEQUENCE [LARGE SCALE GENOMIC DNA]</scope>
    <source>
        <strain evidence="1 2">36D10-4-7</strain>
    </source>
</reference>
<dbReference type="InterPro" id="IPR027417">
    <property type="entry name" value="P-loop_NTPase"/>
</dbReference>
<comment type="caution">
    <text evidence="1">The sequence shown here is derived from an EMBL/GenBank/DDBJ whole genome shotgun (WGS) entry which is preliminary data.</text>
</comment>
<accession>A0ABX1CK14</accession>
<protein>
    <submittedName>
        <fullName evidence="1">Uncharacterized protein</fullName>
    </submittedName>
</protein>